<dbReference type="EMBL" id="SMFZ01000001">
    <property type="protein sequence ID" value="TCK25326.1"/>
    <property type="molecule type" value="Genomic_DNA"/>
</dbReference>
<reference evidence="1 2" key="1">
    <citation type="submission" date="2019-03" db="EMBL/GenBank/DDBJ databases">
        <title>Sequencing the genomes of 1000 actinobacteria strains.</title>
        <authorList>
            <person name="Klenk H.-P."/>
        </authorList>
    </citation>
    <scope>NUCLEOTIDE SEQUENCE [LARGE SCALE GENOMIC DNA]</scope>
    <source>
        <strain evidence="1 2">DSM 44969</strain>
    </source>
</reference>
<dbReference type="AlphaFoldDB" id="A0A4V2PIN8"/>
<dbReference type="InterPro" id="IPR004378">
    <property type="entry name" value="F420H2_quin_Rdtase"/>
</dbReference>
<keyword evidence="2" id="KW-1185">Reference proteome</keyword>
<sequence>MDRTAAREANAAMIEKLSGAPDEPIPEGGFALRVVRTRGRRSGDVHATPLGLLRHAGALHLVSPVAGRDWVQNLLADPWCEIVTGDGTTTYSATTPSGTEAVATIAAYLSAVQVPWALAAFPVDADADESEIAAHLDEMATLRLDLR</sequence>
<dbReference type="OrthoDB" id="3636252at2"/>
<dbReference type="GO" id="GO:0016491">
    <property type="term" value="F:oxidoreductase activity"/>
    <property type="evidence" value="ECO:0007669"/>
    <property type="project" value="InterPro"/>
</dbReference>
<dbReference type="Pfam" id="PF04075">
    <property type="entry name" value="F420H2_quin_red"/>
    <property type="match status" value="1"/>
</dbReference>
<organism evidence="1 2">
    <name type="scientific">Pseudonocardia endophytica</name>
    <dbReference type="NCBI Taxonomy" id="401976"/>
    <lineage>
        <taxon>Bacteria</taxon>
        <taxon>Bacillati</taxon>
        <taxon>Actinomycetota</taxon>
        <taxon>Actinomycetes</taxon>
        <taxon>Pseudonocardiales</taxon>
        <taxon>Pseudonocardiaceae</taxon>
        <taxon>Pseudonocardia</taxon>
    </lineage>
</organism>
<accession>A0A4V2PIN8</accession>
<dbReference type="Gene3D" id="2.30.110.10">
    <property type="entry name" value="Electron Transport, Fmn-binding Protein, Chain A"/>
    <property type="match status" value="1"/>
</dbReference>
<evidence type="ECO:0000313" key="1">
    <source>
        <dbReference type="EMBL" id="TCK25326.1"/>
    </source>
</evidence>
<protein>
    <submittedName>
        <fullName evidence="1">Uncharacterized protein DUF385</fullName>
    </submittedName>
</protein>
<dbReference type="RefSeq" id="WP_132421637.1">
    <property type="nucleotide sequence ID" value="NZ_SMFZ01000001.1"/>
</dbReference>
<dbReference type="Proteomes" id="UP000295560">
    <property type="component" value="Unassembled WGS sequence"/>
</dbReference>
<name>A0A4V2PIN8_PSEEN</name>
<proteinExistence type="predicted"/>
<gene>
    <name evidence="1" type="ORF">EV378_1130</name>
</gene>
<evidence type="ECO:0000313" key="2">
    <source>
        <dbReference type="Proteomes" id="UP000295560"/>
    </source>
</evidence>
<dbReference type="InterPro" id="IPR012349">
    <property type="entry name" value="Split_barrel_FMN-bd"/>
</dbReference>
<comment type="caution">
    <text evidence="1">The sequence shown here is derived from an EMBL/GenBank/DDBJ whole genome shotgun (WGS) entry which is preliminary data.</text>
</comment>